<name>A0A2P4QQC7_RHIID</name>
<reference evidence="2 3" key="1">
    <citation type="journal article" date="2013" name="Proc. Natl. Acad. Sci. U.S.A.">
        <title>Genome of an arbuscular mycorrhizal fungus provides insight into the oldest plant symbiosis.</title>
        <authorList>
            <person name="Tisserant E."/>
            <person name="Malbreil M."/>
            <person name="Kuo A."/>
            <person name="Kohler A."/>
            <person name="Symeonidi A."/>
            <person name="Balestrini R."/>
            <person name="Charron P."/>
            <person name="Duensing N."/>
            <person name="Frei Dit Frey N."/>
            <person name="Gianinazzi-Pearson V."/>
            <person name="Gilbert L.B."/>
            <person name="Handa Y."/>
            <person name="Herr J.R."/>
            <person name="Hijri M."/>
            <person name="Koul R."/>
            <person name="Kawaguchi M."/>
            <person name="Krajinski F."/>
            <person name="Lammers P.J."/>
            <person name="Masclaux F.G."/>
            <person name="Murat C."/>
            <person name="Morin E."/>
            <person name="Ndikumana S."/>
            <person name="Pagni M."/>
            <person name="Petitpierre D."/>
            <person name="Requena N."/>
            <person name="Rosikiewicz P."/>
            <person name="Riley R."/>
            <person name="Saito K."/>
            <person name="San Clemente H."/>
            <person name="Shapiro H."/>
            <person name="van Tuinen D."/>
            <person name="Becard G."/>
            <person name="Bonfante P."/>
            <person name="Paszkowski U."/>
            <person name="Shachar-Hill Y.Y."/>
            <person name="Tuskan G.A."/>
            <person name="Young P.W."/>
            <person name="Sanders I.R."/>
            <person name="Henrissat B."/>
            <person name="Rensing S.A."/>
            <person name="Grigoriev I.V."/>
            <person name="Corradi N."/>
            <person name="Roux C."/>
            <person name="Martin F."/>
        </authorList>
    </citation>
    <scope>NUCLEOTIDE SEQUENCE [LARGE SCALE GENOMIC DNA]</scope>
    <source>
        <strain evidence="2 3">DAOM 197198</strain>
    </source>
</reference>
<evidence type="ECO:0000313" key="2">
    <source>
        <dbReference type="EMBL" id="POG79812.1"/>
    </source>
</evidence>
<keyword evidence="3" id="KW-1185">Reference proteome</keyword>
<feature type="compositionally biased region" description="Polar residues" evidence="1">
    <location>
        <begin position="19"/>
        <end position="35"/>
    </location>
</feature>
<dbReference type="VEuPathDB" id="FungiDB:RhiirFUN_025267"/>
<feature type="region of interest" description="Disordered" evidence="1">
    <location>
        <begin position="1"/>
        <end position="106"/>
    </location>
</feature>
<evidence type="ECO:0000313" key="3">
    <source>
        <dbReference type="Proteomes" id="UP000018888"/>
    </source>
</evidence>
<proteinExistence type="predicted"/>
<evidence type="ECO:0000256" key="1">
    <source>
        <dbReference type="SAM" id="MobiDB-lite"/>
    </source>
</evidence>
<feature type="compositionally biased region" description="Basic and acidic residues" evidence="1">
    <location>
        <begin position="1"/>
        <end position="18"/>
    </location>
</feature>
<dbReference type="EMBL" id="AUPC02000022">
    <property type="protein sequence ID" value="POG79812.1"/>
    <property type="molecule type" value="Genomic_DNA"/>
</dbReference>
<protein>
    <submittedName>
        <fullName evidence="2">Uncharacterized protein</fullName>
    </submittedName>
</protein>
<organism evidence="2 3">
    <name type="scientific">Rhizophagus irregularis (strain DAOM 181602 / DAOM 197198 / MUCL 43194)</name>
    <name type="common">Arbuscular mycorrhizal fungus</name>
    <name type="synonym">Glomus intraradices</name>
    <dbReference type="NCBI Taxonomy" id="747089"/>
    <lineage>
        <taxon>Eukaryota</taxon>
        <taxon>Fungi</taxon>
        <taxon>Fungi incertae sedis</taxon>
        <taxon>Mucoromycota</taxon>
        <taxon>Glomeromycotina</taxon>
        <taxon>Glomeromycetes</taxon>
        <taxon>Glomerales</taxon>
        <taxon>Glomeraceae</taxon>
        <taxon>Rhizophagus</taxon>
    </lineage>
</organism>
<accession>A0A2P4QQC7</accession>
<gene>
    <name evidence="2" type="ORF">GLOIN_2v1836057</name>
</gene>
<comment type="caution">
    <text evidence="2">The sequence shown here is derived from an EMBL/GenBank/DDBJ whole genome shotgun (WGS) entry which is preliminary data.</text>
</comment>
<dbReference type="Proteomes" id="UP000018888">
    <property type="component" value="Unassembled WGS sequence"/>
</dbReference>
<sequence>MKRSEKKSVEKSRQESHKQTSSQEFDSAASGSSSNKTQKQASKQDSAASSSSSTKTQKQASKQDSAASDSGSIKTQKQTLIPEASEDNGPFRLVEPSSLYSQQSRMVPPTRNITIHGELTPITRTAEPYRSNVHRELTPITHTTEPYRSNVRTAEPYRRESTPIICEPYSSNWTRDVNVRKMTACVTDIHLTFKISNLKRISDQQSVGKEKIQCAILGDEMEVDEEEARAEMKTILKTFLIELELIYDEKFSNKDNCRLHRNNRLNEKKAWRVKGAKSLFDKNDEKLENYDQKELLNVLSDNRYYSPEYFESDEEQLDSKKHINVYNPSWKSEEVQ</sequence>
<feature type="compositionally biased region" description="Low complexity" evidence="1">
    <location>
        <begin position="36"/>
        <end position="70"/>
    </location>
</feature>
<reference evidence="2 3" key="2">
    <citation type="journal article" date="2018" name="New Phytol.">
        <title>High intraspecific genome diversity in the model arbuscular mycorrhizal symbiont Rhizophagus irregularis.</title>
        <authorList>
            <person name="Chen E.C.H."/>
            <person name="Morin E."/>
            <person name="Beaudet D."/>
            <person name="Noel J."/>
            <person name="Yildirir G."/>
            <person name="Ndikumana S."/>
            <person name="Charron P."/>
            <person name="St-Onge C."/>
            <person name="Giorgi J."/>
            <person name="Kruger M."/>
            <person name="Marton T."/>
            <person name="Ropars J."/>
            <person name="Grigoriev I.V."/>
            <person name="Hainaut M."/>
            <person name="Henrissat B."/>
            <person name="Roux C."/>
            <person name="Martin F."/>
            <person name="Corradi N."/>
        </authorList>
    </citation>
    <scope>NUCLEOTIDE SEQUENCE [LARGE SCALE GENOMIC DNA]</scope>
    <source>
        <strain evidence="2 3">DAOM 197198</strain>
    </source>
</reference>
<dbReference type="AlphaFoldDB" id="A0A2P4QQC7"/>